<dbReference type="HOGENOM" id="CLU_443661_0_0_1"/>
<feature type="compositionally biased region" description="Basic and acidic residues" evidence="2">
    <location>
        <begin position="92"/>
        <end position="116"/>
    </location>
</feature>
<keyword evidence="4" id="KW-1185">Reference proteome</keyword>
<evidence type="ECO:0000256" key="1">
    <source>
        <dbReference type="SAM" id="Coils"/>
    </source>
</evidence>
<dbReference type="EMBL" id="DS469664">
    <property type="protein sequence ID" value="EDO36677.1"/>
    <property type="molecule type" value="Genomic_DNA"/>
</dbReference>
<feature type="region of interest" description="Disordered" evidence="2">
    <location>
        <begin position="1"/>
        <end position="67"/>
    </location>
</feature>
<dbReference type="PANTHER" id="PTHR10174:SF208">
    <property type="entry name" value="CRAL-TRIO DOMAIN-CONTAINING PROTEIN DDB_G0278031"/>
    <property type="match status" value="1"/>
</dbReference>
<proteinExistence type="predicted"/>
<evidence type="ECO:0000313" key="4">
    <source>
        <dbReference type="Proteomes" id="UP000001593"/>
    </source>
</evidence>
<accession>A7SI27</accession>
<sequence>MGCCLSKPTSEDEEFSSPDIVQQKQLKRNKNVNRKDDGVKKRKKRFGLGRKQKADNEDDVGAAPPPGIGVSCPSSAFVCGSEHVHSLSTQSRDVDRQEDFQEQEREKRENGNIKDDLASGNHLQVIVMDAIERAYEVRQNEQKEKERVMKEKRVESILKNQAELVVSGAISKTCSILQSELKEKVRIIKENKMDLITKNQSEFIVNDAIKKAYDIWHHEQKEQERVKNEEKMNLILKNRAELIVKDAIEKAFKTVQRQRKEFARKLDLKWFDITSKMRDDVSDDLTDKIEKEMSQKCAEAVISSTDTFAQQTQATVESDLCASSELLLPFSSPAKESGFNQIKVNDFDMSALTYIPYPTEPNLCVSSEVFVSISSLATDSGFNHIMVPDVDMSALTQIPNCVPELPSWNASQFDMSGVTHYTGILLNSPSIVSNGGFFITFEGHQFDTDAMDFEYHEDHYEVVNYDLVINIPGQDSVLDTTNFSDFLEKVLSFAEAEGRVIRNNEFAGVSDWNSLLDDINSSTPETLSGVYLESNFFQNGHALVGFQNTIPASQECGFNDDGDIHWFEFLEDKQEFEEHDLAMSMPGQESILCEENMMVLFDKLALIDKEVVVRGE</sequence>
<dbReference type="GO" id="GO:0004725">
    <property type="term" value="F:protein tyrosine phosphatase activity"/>
    <property type="evidence" value="ECO:0000318"/>
    <property type="project" value="GO_Central"/>
</dbReference>
<feature type="region of interest" description="Disordered" evidence="2">
    <location>
        <begin position="87"/>
        <end position="116"/>
    </location>
</feature>
<dbReference type="PANTHER" id="PTHR10174">
    <property type="entry name" value="ALPHA-TOCOPHEROL TRANSFER PROTEIN-RELATED"/>
    <property type="match status" value="1"/>
</dbReference>
<name>A7SI27_NEMVE</name>
<dbReference type="GO" id="GO:0007165">
    <property type="term" value="P:signal transduction"/>
    <property type="evidence" value="ECO:0000318"/>
    <property type="project" value="GO_Central"/>
</dbReference>
<dbReference type="InParanoid" id="A7SI27"/>
<gene>
    <name evidence="3" type="ORF">NEMVEDRAFT_v1g245419</name>
</gene>
<organism evidence="3 4">
    <name type="scientific">Nematostella vectensis</name>
    <name type="common">Starlet sea anemone</name>
    <dbReference type="NCBI Taxonomy" id="45351"/>
    <lineage>
        <taxon>Eukaryota</taxon>
        <taxon>Metazoa</taxon>
        <taxon>Cnidaria</taxon>
        <taxon>Anthozoa</taxon>
        <taxon>Hexacorallia</taxon>
        <taxon>Actiniaria</taxon>
        <taxon>Edwardsiidae</taxon>
        <taxon>Nematostella</taxon>
    </lineage>
</organism>
<evidence type="ECO:0000313" key="3">
    <source>
        <dbReference type="EMBL" id="EDO36677.1"/>
    </source>
</evidence>
<evidence type="ECO:0000256" key="2">
    <source>
        <dbReference type="SAM" id="MobiDB-lite"/>
    </source>
</evidence>
<reference evidence="3 4" key="1">
    <citation type="journal article" date="2007" name="Science">
        <title>Sea anemone genome reveals ancestral eumetazoan gene repertoire and genomic organization.</title>
        <authorList>
            <person name="Putnam N.H."/>
            <person name="Srivastava M."/>
            <person name="Hellsten U."/>
            <person name="Dirks B."/>
            <person name="Chapman J."/>
            <person name="Salamov A."/>
            <person name="Terry A."/>
            <person name="Shapiro H."/>
            <person name="Lindquist E."/>
            <person name="Kapitonov V.V."/>
            <person name="Jurka J."/>
            <person name="Genikhovich G."/>
            <person name="Grigoriev I.V."/>
            <person name="Lucas S.M."/>
            <person name="Steele R.E."/>
            <person name="Finnerty J.R."/>
            <person name="Technau U."/>
            <person name="Martindale M.Q."/>
            <person name="Rokhsar D.S."/>
        </authorList>
    </citation>
    <scope>NUCLEOTIDE SEQUENCE [LARGE SCALE GENOMIC DNA]</scope>
    <source>
        <strain evidence="4">CH2 X CH6</strain>
    </source>
</reference>
<dbReference type="AlphaFoldDB" id="A7SI27"/>
<keyword evidence="1" id="KW-0175">Coiled coil</keyword>
<dbReference type="Proteomes" id="UP000001593">
    <property type="component" value="Unassembled WGS sequence"/>
</dbReference>
<feature type="compositionally biased region" description="Basic residues" evidence="2">
    <location>
        <begin position="40"/>
        <end position="51"/>
    </location>
</feature>
<protein>
    <submittedName>
        <fullName evidence="3">Uncharacterized protein</fullName>
    </submittedName>
</protein>
<feature type="coiled-coil region" evidence="1">
    <location>
        <begin position="131"/>
        <end position="160"/>
    </location>
</feature>